<accession>A0A6G8ASK5</accession>
<feature type="transmembrane region" description="Helical" evidence="1">
    <location>
        <begin position="21"/>
        <end position="45"/>
    </location>
</feature>
<evidence type="ECO:0000313" key="3">
    <source>
        <dbReference type="Proteomes" id="UP000501747"/>
    </source>
</evidence>
<reference evidence="2 3" key="1">
    <citation type="submission" date="2020-03" db="EMBL/GenBank/DDBJ databases">
        <title>Vagococcus sp. nov., isolated from beetles.</title>
        <authorList>
            <person name="Hyun D.-W."/>
            <person name="Bae J.-W."/>
        </authorList>
    </citation>
    <scope>NUCLEOTIDE SEQUENCE [LARGE SCALE GENOMIC DNA]</scope>
    <source>
        <strain evidence="2 3">HDW17B</strain>
    </source>
</reference>
<evidence type="ECO:0000256" key="1">
    <source>
        <dbReference type="SAM" id="Phobius"/>
    </source>
</evidence>
<feature type="transmembrane region" description="Helical" evidence="1">
    <location>
        <begin position="118"/>
        <end position="137"/>
    </location>
</feature>
<keyword evidence="1" id="KW-0472">Membrane</keyword>
<protein>
    <recommendedName>
        <fullName evidence="4">PTS cellobiose transporter subunit IIA</fullName>
    </recommendedName>
</protein>
<dbReference type="RefSeq" id="WP_166034206.1">
    <property type="nucleotide sequence ID" value="NZ_CP049887.1"/>
</dbReference>
<dbReference type="AlphaFoldDB" id="A0A6G8ASK5"/>
<name>A0A6G8ASK5_9ENTE</name>
<feature type="transmembrane region" description="Helical" evidence="1">
    <location>
        <begin position="90"/>
        <end position="112"/>
    </location>
</feature>
<keyword evidence="1" id="KW-0812">Transmembrane</keyword>
<dbReference type="Proteomes" id="UP000501747">
    <property type="component" value="Chromosome"/>
</dbReference>
<organism evidence="2 3">
    <name type="scientific">Vagococcus hydrophili</name>
    <dbReference type="NCBI Taxonomy" id="2714947"/>
    <lineage>
        <taxon>Bacteria</taxon>
        <taxon>Bacillati</taxon>
        <taxon>Bacillota</taxon>
        <taxon>Bacilli</taxon>
        <taxon>Lactobacillales</taxon>
        <taxon>Enterococcaceae</taxon>
        <taxon>Vagococcus</taxon>
    </lineage>
</organism>
<proteinExistence type="predicted"/>
<dbReference type="EMBL" id="CP049887">
    <property type="protein sequence ID" value="QIL48058.1"/>
    <property type="molecule type" value="Genomic_DNA"/>
</dbReference>
<feature type="transmembrane region" description="Helical" evidence="1">
    <location>
        <begin position="51"/>
        <end position="69"/>
    </location>
</feature>
<sequence>MENTAELNKKKMSLKVMAYNRFLMIRYTTALFFFSNLYWLVFLLYQKSSGFMIPLLLLGTSLLPIVEQVKLYREPTNKAPLTKKYYQIQLGANLVLMMISFTPLFKELFFFMNQDKGGKFSIIFILLVGMILCLLILQRLNQIKHNQDKQYDRVKKYEKLLGI</sequence>
<gene>
    <name evidence="2" type="ORF">G7082_05805</name>
</gene>
<keyword evidence="1" id="KW-1133">Transmembrane helix</keyword>
<keyword evidence="3" id="KW-1185">Reference proteome</keyword>
<evidence type="ECO:0000313" key="2">
    <source>
        <dbReference type="EMBL" id="QIL48058.1"/>
    </source>
</evidence>
<evidence type="ECO:0008006" key="4">
    <source>
        <dbReference type="Google" id="ProtNLM"/>
    </source>
</evidence>
<dbReference type="KEGG" id="vhy:G7082_05805"/>